<evidence type="ECO:0000313" key="7">
    <source>
        <dbReference type="EMBL" id="GLY78857.1"/>
    </source>
</evidence>
<dbReference type="SUPFAM" id="SSF48452">
    <property type="entry name" value="TPR-like"/>
    <property type="match status" value="3"/>
</dbReference>
<dbReference type="RefSeq" id="WP_285629690.1">
    <property type="nucleotide sequence ID" value="NZ_BSTJ01000010.1"/>
</dbReference>
<dbReference type="SUPFAM" id="SSF52540">
    <property type="entry name" value="P-loop containing nucleoside triphosphate hydrolases"/>
    <property type="match status" value="1"/>
</dbReference>
<dbReference type="PROSITE" id="PS51755">
    <property type="entry name" value="OMPR_PHOB"/>
    <property type="match status" value="1"/>
</dbReference>
<protein>
    <submittedName>
        <fullName evidence="7">SARP family transcriptional regulator</fullName>
    </submittedName>
</protein>
<evidence type="ECO:0000259" key="6">
    <source>
        <dbReference type="PROSITE" id="PS51755"/>
    </source>
</evidence>
<dbReference type="Pfam" id="PF03704">
    <property type="entry name" value="BTAD"/>
    <property type="match status" value="1"/>
</dbReference>
<dbReference type="SMART" id="SM00028">
    <property type="entry name" value="TPR"/>
    <property type="match status" value="2"/>
</dbReference>
<dbReference type="InterPro" id="IPR002182">
    <property type="entry name" value="NB-ARC"/>
</dbReference>
<evidence type="ECO:0000256" key="1">
    <source>
        <dbReference type="ARBA" id="ARBA00005820"/>
    </source>
</evidence>
<dbReference type="AlphaFoldDB" id="A0A9W6RRM5"/>
<evidence type="ECO:0000256" key="3">
    <source>
        <dbReference type="ARBA" id="ARBA00023125"/>
    </source>
</evidence>
<dbReference type="SMART" id="SM00862">
    <property type="entry name" value="Trans_reg_C"/>
    <property type="match status" value="1"/>
</dbReference>
<evidence type="ECO:0000256" key="4">
    <source>
        <dbReference type="ARBA" id="ARBA00023163"/>
    </source>
</evidence>
<comment type="similarity">
    <text evidence="1">Belongs to the AfsR/DnrI/RedD regulatory family.</text>
</comment>
<proteinExistence type="inferred from homology"/>
<dbReference type="GO" id="GO:0003677">
    <property type="term" value="F:DNA binding"/>
    <property type="evidence" value="ECO:0007669"/>
    <property type="project" value="UniProtKB-UniRule"/>
</dbReference>
<feature type="domain" description="OmpR/PhoB-type" evidence="6">
    <location>
        <begin position="1"/>
        <end position="100"/>
    </location>
</feature>
<dbReference type="Gene3D" id="1.10.10.10">
    <property type="entry name" value="Winged helix-like DNA-binding domain superfamily/Winged helix DNA-binding domain"/>
    <property type="match status" value="1"/>
</dbReference>
<accession>A0A9W6RRM5</accession>
<dbReference type="Gene3D" id="3.40.50.300">
    <property type="entry name" value="P-loop containing nucleotide triphosphate hydrolases"/>
    <property type="match status" value="1"/>
</dbReference>
<evidence type="ECO:0000313" key="8">
    <source>
        <dbReference type="Proteomes" id="UP001165135"/>
    </source>
</evidence>
<dbReference type="SMART" id="SM01043">
    <property type="entry name" value="BTAD"/>
    <property type="match status" value="1"/>
</dbReference>
<sequence length="1011" mass="108457">MGTGEPRFGVLGPLVIEVDGRPVPPPGSAVVRGLLGVLLLAGRRPLTTEQLIELVWADRADRTGRGSVQAAVSRLRDWLSRLPGDTPPVEYDGAGYRLVVPAEAVDIGRFRALARSASATDDPSVRCELLESALDLRRGPVLADLDRAGSLIREADAGVRRAAVAFAEAAIAAGRPGSAVARVDALADEHPLDEELQASLIELLSIAGRPADALRRYQRVRERIIDEMGVEPGARVQRAYLTVLARDRDHGPGPLVETALPPPAQLPSAIADFIGREAHVFLLVRVLRQATMPVVISGMGGVGKTALAVHAAHRVAERFPDGQLYADLGAERAEPASPARVLGGFLTALGIAAHAVPESLEERSALFRSLLAGRRILIVLDNAASERQIRPLLPGSPGSAVIVTSRAHLTGLESVRRIELDVFDSGEATALLARIAGQDRVEAEPEVAAEIARLCAYVPLAVRIAGARLAGRRRWSLGHLAAILGDQHRRLDELSAGDLAVRAGFSVAYARLPDGARALFRRLGLLDVGDVAGWVAAAMLDASVEEAQEHLETLVDARLLDVAGADPTGRLRYRFHDLLRLYARERCYEEEPDTWREALTRAFSAWLAMAERAAEHVPGPCYAAVHGTAPRWPLPTTITAAALRDPAAWFDAEWPALVAAVGQACDLGLDEFAWDLAGCLEKYFDVRVMTAEWQAVHERALRLCRSTGNRLGEAVLTRGLVELTTWISSSRSGTAMATLHERSQRFLTMFEELGEPRGVADALVNCAWALVAGGDTDEALAVAGRALELARDHDHLGGQARARQVMGVACGHARAEAAIEHLTHALQLARELGNPRFEATAMQFLGAAHCAAGRLDSGHDLLVASLTMCHARGDRYAEAFSLLYLAKLYAALEDPRARPAAEAVLSVSRRLGMPHHLADALRVLGDLDLAAGRYASATLRLEESVQIWRSRGWTSFLSETLRSLGRAHAGTGDTTAAVRAWAEARTLFEELADTAGAAEVTALLEKAGATL</sequence>
<gene>
    <name evidence="7" type="ORF">Airi01_071240</name>
</gene>
<reference evidence="7" key="1">
    <citation type="submission" date="2023-03" db="EMBL/GenBank/DDBJ databases">
        <title>Actinoallomurus iriomotensis NBRC 103681.</title>
        <authorList>
            <person name="Ichikawa N."/>
            <person name="Sato H."/>
            <person name="Tonouchi N."/>
        </authorList>
    </citation>
    <scope>NUCLEOTIDE SEQUENCE</scope>
    <source>
        <strain evidence="7">NBRC 103681</strain>
    </source>
</reference>
<dbReference type="CDD" id="cd15831">
    <property type="entry name" value="BTAD"/>
    <property type="match status" value="1"/>
</dbReference>
<dbReference type="InterPro" id="IPR001867">
    <property type="entry name" value="OmpR/PhoB-type_DNA-bd"/>
</dbReference>
<evidence type="ECO:0000256" key="5">
    <source>
        <dbReference type="PROSITE-ProRule" id="PRU01091"/>
    </source>
</evidence>
<feature type="DNA-binding region" description="OmpR/PhoB-type" evidence="5">
    <location>
        <begin position="1"/>
        <end position="100"/>
    </location>
</feature>
<evidence type="ECO:0000256" key="2">
    <source>
        <dbReference type="ARBA" id="ARBA00023015"/>
    </source>
</evidence>
<keyword evidence="3 5" id="KW-0238">DNA-binding</keyword>
<dbReference type="Gene3D" id="1.25.40.10">
    <property type="entry name" value="Tetratricopeptide repeat domain"/>
    <property type="match status" value="3"/>
</dbReference>
<dbReference type="GO" id="GO:0000160">
    <property type="term" value="P:phosphorelay signal transduction system"/>
    <property type="evidence" value="ECO:0007669"/>
    <property type="project" value="InterPro"/>
</dbReference>
<keyword evidence="4" id="KW-0804">Transcription</keyword>
<dbReference type="PANTHER" id="PTHR35807">
    <property type="entry name" value="TRANSCRIPTIONAL REGULATOR REDD-RELATED"/>
    <property type="match status" value="1"/>
</dbReference>
<keyword evidence="2" id="KW-0805">Transcription regulation</keyword>
<dbReference type="GO" id="GO:0006355">
    <property type="term" value="P:regulation of DNA-templated transcription"/>
    <property type="evidence" value="ECO:0007669"/>
    <property type="project" value="InterPro"/>
</dbReference>
<dbReference type="InterPro" id="IPR019734">
    <property type="entry name" value="TPR_rpt"/>
</dbReference>
<organism evidence="7 8">
    <name type="scientific">Actinoallomurus iriomotensis</name>
    <dbReference type="NCBI Taxonomy" id="478107"/>
    <lineage>
        <taxon>Bacteria</taxon>
        <taxon>Bacillati</taxon>
        <taxon>Actinomycetota</taxon>
        <taxon>Actinomycetes</taxon>
        <taxon>Streptosporangiales</taxon>
        <taxon>Thermomonosporaceae</taxon>
        <taxon>Actinoallomurus</taxon>
    </lineage>
</organism>
<dbReference type="PRINTS" id="PR00364">
    <property type="entry name" value="DISEASERSIST"/>
</dbReference>
<dbReference type="InterPro" id="IPR027417">
    <property type="entry name" value="P-loop_NTPase"/>
</dbReference>
<dbReference type="PANTHER" id="PTHR35807:SF1">
    <property type="entry name" value="TRANSCRIPTIONAL REGULATOR REDD"/>
    <property type="match status" value="1"/>
</dbReference>
<dbReference type="InterPro" id="IPR036388">
    <property type="entry name" value="WH-like_DNA-bd_sf"/>
</dbReference>
<dbReference type="SUPFAM" id="SSF46894">
    <property type="entry name" value="C-terminal effector domain of the bipartite response regulators"/>
    <property type="match status" value="1"/>
</dbReference>
<dbReference type="InterPro" id="IPR005158">
    <property type="entry name" value="BTAD"/>
</dbReference>
<dbReference type="InterPro" id="IPR016032">
    <property type="entry name" value="Sig_transdc_resp-reg_C-effctor"/>
</dbReference>
<dbReference type="GO" id="GO:0043531">
    <property type="term" value="F:ADP binding"/>
    <property type="evidence" value="ECO:0007669"/>
    <property type="project" value="InterPro"/>
</dbReference>
<comment type="caution">
    <text evidence="7">The sequence shown here is derived from an EMBL/GenBank/DDBJ whole genome shotgun (WGS) entry which is preliminary data.</text>
</comment>
<dbReference type="Pfam" id="PF00931">
    <property type="entry name" value="NB-ARC"/>
    <property type="match status" value="1"/>
</dbReference>
<dbReference type="InterPro" id="IPR011990">
    <property type="entry name" value="TPR-like_helical_dom_sf"/>
</dbReference>
<dbReference type="Proteomes" id="UP001165135">
    <property type="component" value="Unassembled WGS sequence"/>
</dbReference>
<dbReference type="InterPro" id="IPR051677">
    <property type="entry name" value="AfsR-DnrI-RedD_regulator"/>
</dbReference>
<dbReference type="EMBL" id="BSTJ01000010">
    <property type="protein sequence ID" value="GLY78857.1"/>
    <property type="molecule type" value="Genomic_DNA"/>
</dbReference>
<name>A0A9W6RRM5_9ACTN</name>